<comment type="caution">
    <text evidence="1">The sequence shown here is derived from an EMBL/GenBank/DDBJ whole genome shotgun (WGS) entry which is preliminary data.</text>
</comment>
<dbReference type="RefSeq" id="WP_207846167.1">
    <property type="nucleotide sequence ID" value="NZ_JAFVMH010000004.1"/>
</dbReference>
<dbReference type="Proteomes" id="UP000664073">
    <property type="component" value="Unassembled WGS sequence"/>
</dbReference>
<protein>
    <submittedName>
        <fullName evidence="1">Uncharacterized protein</fullName>
    </submittedName>
</protein>
<dbReference type="EMBL" id="JAFVMH010000004">
    <property type="protein sequence ID" value="MBO1325510.1"/>
    <property type="molecule type" value="Genomic_DNA"/>
</dbReference>
<gene>
    <name evidence="1" type="ORF">J2D77_10145</name>
</gene>
<organism evidence="1 2">
    <name type="scientific">Acetobacter garciniae</name>
    <dbReference type="NCBI Taxonomy" id="2817435"/>
    <lineage>
        <taxon>Bacteria</taxon>
        <taxon>Pseudomonadati</taxon>
        <taxon>Pseudomonadota</taxon>
        <taxon>Alphaproteobacteria</taxon>
        <taxon>Acetobacterales</taxon>
        <taxon>Acetobacteraceae</taxon>
        <taxon>Acetobacter</taxon>
    </lineage>
</organism>
<proteinExistence type="predicted"/>
<evidence type="ECO:0000313" key="2">
    <source>
        <dbReference type="Proteomes" id="UP000664073"/>
    </source>
</evidence>
<evidence type="ECO:0000313" key="1">
    <source>
        <dbReference type="EMBL" id="MBO1325510.1"/>
    </source>
</evidence>
<reference evidence="1" key="1">
    <citation type="submission" date="2021-03" db="EMBL/GenBank/DDBJ databases">
        <title>The complete genome sequence of Acetobacter sp. TBRC 12339.</title>
        <authorList>
            <person name="Charoenyingcharoen P."/>
            <person name="Yukphan P."/>
        </authorList>
    </citation>
    <scope>NUCLEOTIDE SEQUENCE</scope>
    <source>
        <strain evidence="1">TBRC 12339</strain>
    </source>
</reference>
<accession>A0A939KNB4</accession>
<name>A0A939KNB4_9PROT</name>
<dbReference type="AlphaFoldDB" id="A0A939KNB4"/>
<keyword evidence="2" id="KW-1185">Reference proteome</keyword>
<sequence length="321" mass="37107">MDHPPRYAVLFRTHVWDSFIERQFARLRQIVRHGDVHIVANNTAGTCPPVAGLPFMTFTESELEAMGLARGGEGEMLWNNVDYALYYFMKACPDYDYYILFEYDVMANIDLDAVMAKVLDDRADLVGTTKGPPLKNWWFRQTCADVYPEDDVVKMLLPLGIFSNRAVRFLFEKRLSMSARLPDGSARNWPHCEAFIPTELSLAGFKLAELSSYGAIERYSHEPAYLEDDVKTPAVDEFIHPVLDTSRYIASAIRYEGRPETYFIPGSPFRRKLARFPRGFYMPLLRDAFRRRFVSLNQKLRRLLAEWYGSVRSGRVPSIFH</sequence>